<feature type="compositionally biased region" description="Polar residues" evidence="1">
    <location>
        <begin position="110"/>
        <end position="119"/>
    </location>
</feature>
<keyword evidence="3" id="KW-1185">Reference proteome</keyword>
<gene>
    <name evidence="2" type="ORF">CCMP2556_LOCUS3387</name>
</gene>
<proteinExistence type="predicted"/>
<dbReference type="Proteomes" id="UP001642484">
    <property type="component" value="Unassembled WGS sequence"/>
</dbReference>
<evidence type="ECO:0000313" key="2">
    <source>
        <dbReference type="EMBL" id="CAK8993823.1"/>
    </source>
</evidence>
<name>A0ABP0HUE2_9DINO</name>
<feature type="region of interest" description="Disordered" evidence="1">
    <location>
        <begin position="268"/>
        <end position="299"/>
    </location>
</feature>
<sequence length="606" mass="68617">MPLPGTPPSGPPRAPLLPRFCELEESDDWHECQDSLTDFSRNISSFSTESTPGLTTRPSAPTSGAASPVGSGPSQIVQRWDCTSGYRTPDRPRGFVRCFERPEPPKRRQSTSSVQQLSQEALLAPARELRRSSMVPPVDAEKAQKDLEETRELLQRCITDLTQQTMYDQMLEKFRPFLSALSRAEALLRREKAEPLLGALEPKGRILTFILDLHQQKRQYRRQTACSLNVLLQCQSWLEAYLREGLLPRTPQDLLLALPVLQRPMLPEPKRLNPPVPEHPQEGLEAMPPSISSPTRREAVEADVKVVREKRARRATRRPEEPLGDLLLKSRDQAEALGYAAGGDPDEVQVAFETFHRAVRQAFEKSSASKGRVKLEGLASKCEMVAFLVDVGVKRKAWRSRVFYVLTKLTELEAWQTHLQSPEVQEFLDAQSPAARRSAWHAGSPMAESPQHSEPEPEQSAPHAPQVKSCGASPTQVEEGEACGTPSWRDMARLKAPWYVRMCFSVLGVDRTLRFCKCFVPRDIHQMADWSRQDPRIFICSDMDRCYLRRKSGQLWTDFGTSWWLKPRFCTGRGVFHVFRSADLRKQSAPPELRASERDLLVIKVP</sequence>
<feature type="region of interest" description="Disordered" evidence="1">
    <location>
        <begin position="43"/>
        <end position="119"/>
    </location>
</feature>
<accession>A0ABP0HUE2</accession>
<protein>
    <submittedName>
        <fullName evidence="2">Uncharacterized protein</fullName>
    </submittedName>
</protein>
<evidence type="ECO:0000256" key="1">
    <source>
        <dbReference type="SAM" id="MobiDB-lite"/>
    </source>
</evidence>
<feature type="region of interest" description="Disordered" evidence="1">
    <location>
        <begin position="438"/>
        <end position="483"/>
    </location>
</feature>
<feature type="compositionally biased region" description="Polar residues" evidence="1">
    <location>
        <begin position="43"/>
        <end position="54"/>
    </location>
</feature>
<dbReference type="EMBL" id="CAXAMN010001336">
    <property type="protein sequence ID" value="CAK8993823.1"/>
    <property type="molecule type" value="Genomic_DNA"/>
</dbReference>
<comment type="caution">
    <text evidence="2">The sequence shown here is derived from an EMBL/GenBank/DDBJ whole genome shotgun (WGS) entry which is preliminary data.</text>
</comment>
<organism evidence="2 3">
    <name type="scientific">Durusdinium trenchii</name>
    <dbReference type="NCBI Taxonomy" id="1381693"/>
    <lineage>
        <taxon>Eukaryota</taxon>
        <taxon>Sar</taxon>
        <taxon>Alveolata</taxon>
        <taxon>Dinophyceae</taxon>
        <taxon>Suessiales</taxon>
        <taxon>Symbiodiniaceae</taxon>
        <taxon>Durusdinium</taxon>
    </lineage>
</organism>
<feature type="compositionally biased region" description="Low complexity" evidence="1">
    <location>
        <begin position="447"/>
        <end position="466"/>
    </location>
</feature>
<feature type="compositionally biased region" description="Low complexity" evidence="1">
    <location>
        <begin position="55"/>
        <end position="74"/>
    </location>
</feature>
<evidence type="ECO:0000313" key="3">
    <source>
        <dbReference type="Proteomes" id="UP001642484"/>
    </source>
</evidence>
<feature type="compositionally biased region" description="Basic and acidic residues" evidence="1">
    <location>
        <begin position="88"/>
        <end position="106"/>
    </location>
</feature>
<reference evidence="2 3" key="1">
    <citation type="submission" date="2024-02" db="EMBL/GenBank/DDBJ databases">
        <authorList>
            <person name="Chen Y."/>
            <person name="Shah S."/>
            <person name="Dougan E. K."/>
            <person name="Thang M."/>
            <person name="Chan C."/>
        </authorList>
    </citation>
    <scope>NUCLEOTIDE SEQUENCE [LARGE SCALE GENOMIC DNA]</scope>
</reference>